<organism evidence="1 2">
    <name type="scientific">[Clostridium] asparagiforme DSM 15981</name>
    <dbReference type="NCBI Taxonomy" id="518636"/>
    <lineage>
        <taxon>Bacteria</taxon>
        <taxon>Bacillati</taxon>
        <taxon>Bacillota</taxon>
        <taxon>Clostridia</taxon>
        <taxon>Lachnospirales</taxon>
        <taxon>Lachnospiraceae</taxon>
        <taxon>Enterocloster</taxon>
    </lineage>
</organism>
<dbReference type="AlphaFoldDB" id="C0CXY4"/>
<dbReference type="NCBIfam" id="TIGR00099">
    <property type="entry name" value="Cof-subfamily"/>
    <property type="match status" value="1"/>
</dbReference>
<dbReference type="HOGENOM" id="CLU_044146_7_0_9"/>
<dbReference type="SFLD" id="SFLDG01140">
    <property type="entry name" value="C2.B:_Phosphomannomutase_and_P"/>
    <property type="match status" value="1"/>
</dbReference>
<dbReference type="PANTHER" id="PTHR10000:SF25">
    <property type="entry name" value="PHOSPHATASE YKRA-RELATED"/>
    <property type="match status" value="1"/>
</dbReference>
<dbReference type="GO" id="GO:0005829">
    <property type="term" value="C:cytosol"/>
    <property type="evidence" value="ECO:0007669"/>
    <property type="project" value="TreeGrafter"/>
</dbReference>
<dbReference type="Gene3D" id="3.30.1240.10">
    <property type="match status" value="1"/>
</dbReference>
<dbReference type="Pfam" id="PF08282">
    <property type="entry name" value="Hydrolase_3"/>
    <property type="match status" value="1"/>
</dbReference>
<name>C0CXY4_9FIRM</name>
<comment type="caution">
    <text evidence="1">The sequence shown here is derived from an EMBL/GenBank/DDBJ whole genome shotgun (WGS) entry which is preliminary data.</text>
</comment>
<evidence type="ECO:0000313" key="2">
    <source>
        <dbReference type="Proteomes" id="UP000004756"/>
    </source>
</evidence>
<evidence type="ECO:0000313" key="1">
    <source>
        <dbReference type="EMBL" id="EEG56032.1"/>
    </source>
</evidence>
<dbReference type="PANTHER" id="PTHR10000">
    <property type="entry name" value="PHOSPHOSERINE PHOSPHATASE"/>
    <property type="match status" value="1"/>
</dbReference>
<dbReference type="Gene3D" id="3.40.50.1000">
    <property type="entry name" value="HAD superfamily/HAD-like"/>
    <property type="match status" value="1"/>
</dbReference>
<proteinExistence type="predicted"/>
<dbReference type="GO" id="GO:0016791">
    <property type="term" value="F:phosphatase activity"/>
    <property type="evidence" value="ECO:0007669"/>
    <property type="project" value="TreeGrafter"/>
</dbReference>
<sequence length="292" mass="32825">MFLVLKSPIFKKNVKEFGTFMVKFHKKKRIISFDLDMTLLDHRTWEIPASAMEAIRRLREDSVIVVASGRNMNEPYSVAYRDMVKPDAIIHLNGTRVEVEGGKIIFEHLMDKERLRRLLAFGEEQKLALGISVDGGDYYTCPEDVVYYDKVRWGSSERNFKDPWLLMDMPVKTLTYVGGPEGAERLERQFAEFKFPMFAGLMGADVVEREASKANGLMRLCEYYGIAPEQTVAFGDSMNDIEIIREAAIGVAMGNAHPGLKAAADYVTADIGDDGVWKACVALGLFEEGDGK</sequence>
<dbReference type="SUPFAM" id="SSF56784">
    <property type="entry name" value="HAD-like"/>
    <property type="match status" value="1"/>
</dbReference>
<dbReference type="EMBL" id="ACCJ01000099">
    <property type="protein sequence ID" value="EEG56032.1"/>
    <property type="molecule type" value="Genomic_DNA"/>
</dbReference>
<dbReference type="SFLD" id="SFLDS00003">
    <property type="entry name" value="Haloacid_Dehalogenase"/>
    <property type="match status" value="1"/>
</dbReference>
<keyword evidence="2" id="KW-1185">Reference proteome</keyword>
<dbReference type="GO" id="GO:0000287">
    <property type="term" value="F:magnesium ion binding"/>
    <property type="evidence" value="ECO:0007669"/>
    <property type="project" value="TreeGrafter"/>
</dbReference>
<gene>
    <name evidence="1" type="ORF">CLOSTASPAR_01860</name>
</gene>
<dbReference type="InterPro" id="IPR000150">
    <property type="entry name" value="Cof"/>
</dbReference>
<dbReference type="InterPro" id="IPR036412">
    <property type="entry name" value="HAD-like_sf"/>
</dbReference>
<keyword evidence="1" id="KW-0378">Hydrolase</keyword>
<dbReference type="InterPro" id="IPR023214">
    <property type="entry name" value="HAD_sf"/>
</dbReference>
<accession>C0CXY4</accession>
<protein>
    <submittedName>
        <fullName evidence="1">Cof-like hydrolase</fullName>
    </submittedName>
</protein>
<reference evidence="1 2" key="1">
    <citation type="submission" date="2009-02" db="EMBL/GenBank/DDBJ databases">
        <title>Draft genome sequence of Clostridium asparagiforme (DSM 15981).</title>
        <authorList>
            <person name="Sudarsanam P."/>
            <person name="Ley R."/>
            <person name="Guruge J."/>
            <person name="Turnbaugh P.J."/>
            <person name="Mahowald M."/>
            <person name="Liep D."/>
            <person name="Gordon J."/>
        </authorList>
    </citation>
    <scope>NUCLEOTIDE SEQUENCE [LARGE SCALE GENOMIC DNA]</scope>
    <source>
        <strain evidence="1 2">DSM 15981</strain>
    </source>
</reference>
<dbReference type="PROSITE" id="PS01229">
    <property type="entry name" value="COF_2"/>
    <property type="match status" value="1"/>
</dbReference>
<dbReference type="Proteomes" id="UP000004756">
    <property type="component" value="Unassembled WGS sequence"/>
</dbReference>